<dbReference type="PANTHER" id="PTHR11203:SF49">
    <property type="entry name" value="BLL1145 PROTEIN"/>
    <property type="match status" value="1"/>
</dbReference>
<gene>
    <name evidence="2" type="ORF">GCM10007415_27710</name>
</gene>
<dbReference type="SUPFAM" id="SSF56281">
    <property type="entry name" value="Metallo-hydrolase/oxidoreductase"/>
    <property type="match status" value="1"/>
</dbReference>
<comment type="caution">
    <text evidence="2">The sequence shown here is derived from an EMBL/GenBank/DDBJ whole genome shotgun (WGS) entry which is preliminary data.</text>
</comment>
<dbReference type="Gene3D" id="3.60.15.10">
    <property type="entry name" value="Ribonuclease Z/Hydroxyacylglutathione hydrolase-like"/>
    <property type="match status" value="1"/>
</dbReference>
<dbReference type="InterPro" id="IPR011108">
    <property type="entry name" value="RMMBL"/>
</dbReference>
<reference evidence="2" key="1">
    <citation type="journal article" date="2014" name="Int. J. Syst. Evol. Microbiol.">
        <title>Complete genome sequence of Corynebacterium casei LMG S-19264T (=DSM 44701T), isolated from a smear-ripened cheese.</title>
        <authorList>
            <consortium name="US DOE Joint Genome Institute (JGI-PGF)"/>
            <person name="Walter F."/>
            <person name="Albersmeier A."/>
            <person name="Kalinowski J."/>
            <person name="Ruckert C."/>
        </authorList>
    </citation>
    <scope>NUCLEOTIDE SEQUENCE</scope>
    <source>
        <strain evidence="2">CGMCC 1.12195</strain>
    </source>
</reference>
<reference evidence="2" key="2">
    <citation type="submission" date="2020-09" db="EMBL/GenBank/DDBJ databases">
        <authorList>
            <person name="Sun Q."/>
            <person name="Zhou Y."/>
        </authorList>
    </citation>
    <scope>NUCLEOTIDE SEQUENCE</scope>
    <source>
        <strain evidence="2">CGMCC 1.12195</strain>
    </source>
</reference>
<dbReference type="AlphaFoldDB" id="A0A917HW17"/>
<dbReference type="InterPro" id="IPR050698">
    <property type="entry name" value="MBL"/>
</dbReference>
<evidence type="ECO:0000259" key="1">
    <source>
        <dbReference type="Pfam" id="PF07521"/>
    </source>
</evidence>
<accession>A0A917HW17</accession>
<proteinExistence type="predicted"/>
<evidence type="ECO:0000313" key="2">
    <source>
        <dbReference type="EMBL" id="GGG91552.1"/>
    </source>
</evidence>
<dbReference type="GO" id="GO:0004521">
    <property type="term" value="F:RNA endonuclease activity"/>
    <property type="evidence" value="ECO:0007669"/>
    <property type="project" value="TreeGrafter"/>
</dbReference>
<protein>
    <submittedName>
        <fullName evidence="2">DNA ligase-associated DEXH box helicase</fullName>
    </submittedName>
</protein>
<organism evidence="2 3">
    <name type="scientific">Parapedobacter pyrenivorans</name>
    <dbReference type="NCBI Taxonomy" id="1305674"/>
    <lineage>
        <taxon>Bacteria</taxon>
        <taxon>Pseudomonadati</taxon>
        <taxon>Bacteroidota</taxon>
        <taxon>Sphingobacteriia</taxon>
        <taxon>Sphingobacteriales</taxon>
        <taxon>Sphingobacteriaceae</taxon>
        <taxon>Parapedobacter</taxon>
    </lineage>
</organism>
<dbReference type="EMBL" id="BMER01000002">
    <property type="protein sequence ID" value="GGG91552.1"/>
    <property type="molecule type" value="Genomic_DNA"/>
</dbReference>
<dbReference type="InterPro" id="IPR036866">
    <property type="entry name" value="RibonucZ/Hydroxyglut_hydro"/>
</dbReference>
<dbReference type="Pfam" id="PF07521">
    <property type="entry name" value="RMMBL"/>
    <property type="match status" value="1"/>
</dbReference>
<keyword evidence="2" id="KW-0436">Ligase</keyword>
<keyword evidence="3" id="KW-1185">Reference proteome</keyword>
<feature type="domain" description="Zn-dependent metallo-hydrolase RNA specificity" evidence="1">
    <location>
        <begin position="270"/>
        <end position="304"/>
    </location>
</feature>
<dbReference type="PANTHER" id="PTHR11203">
    <property type="entry name" value="CLEAVAGE AND POLYADENYLATION SPECIFICITY FACTOR FAMILY MEMBER"/>
    <property type="match status" value="1"/>
</dbReference>
<dbReference type="Proteomes" id="UP000660862">
    <property type="component" value="Unassembled WGS sequence"/>
</dbReference>
<name>A0A917HW17_9SPHI</name>
<sequence>MGVILADFLVRRAEGYYCKYGDFFIDPPLPVGRALITHAHADHASPGHGMIFCTPPTASFMRYRYRHLAAHAFSEFSYHHPFSVGGVAIRFIPAGHILGSAQIVMDYNGATYLFTGDYKVQADDTCEPLEAMQADVLITESTFADPQVRHPDPVAEISKLNDKPSNVLLGAYTLGKAQRLTSLINAHCPSRKVLIHHTILPIHQLYRSLGVDHLCYAPYERRLMKVDGSDYIYIVPPLTFNSYFRATNVLRVFASGWKRLQHNNDMELFISDHVDWNDIMGYVNLVKPLEIWTVHGEGKHLAEHFAGSIAVKAIG</sequence>
<dbReference type="RefSeq" id="WP_188506622.1">
    <property type="nucleotide sequence ID" value="NZ_BMER01000002.1"/>
</dbReference>
<evidence type="ECO:0000313" key="3">
    <source>
        <dbReference type="Proteomes" id="UP000660862"/>
    </source>
</evidence>
<dbReference type="GO" id="GO:0016874">
    <property type="term" value="F:ligase activity"/>
    <property type="evidence" value="ECO:0007669"/>
    <property type="project" value="UniProtKB-KW"/>
</dbReference>